<dbReference type="Pfam" id="PF04082">
    <property type="entry name" value="Fungal_trans"/>
    <property type="match status" value="1"/>
</dbReference>
<feature type="compositionally biased region" description="Polar residues" evidence="4">
    <location>
        <begin position="16"/>
        <end position="28"/>
    </location>
</feature>
<dbReference type="EMBL" id="MU001921">
    <property type="protein sequence ID" value="KAF2793596.1"/>
    <property type="molecule type" value="Genomic_DNA"/>
</dbReference>
<dbReference type="PANTHER" id="PTHR47424">
    <property type="entry name" value="REGULATORY PROTEIN GAL4"/>
    <property type="match status" value="1"/>
</dbReference>
<dbReference type="SMART" id="SM00906">
    <property type="entry name" value="Fungal_trans"/>
    <property type="match status" value="1"/>
</dbReference>
<evidence type="ECO:0000256" key="2">
    <source>
        <dbReference type="ARBA" id="ARBA00023163"/>
    </source>
</evidence>
<organism evidence="7 8">
    <name type="scientific">Melanomma pulvis-pyrius CBS 109.77</name>
    <dbReference type="NCBI Taxonomy" id="1314802"/>
    <lineage>
        <taxon>Eukaryota</taxon>
        <taxon>Fungi</taxon>
        <taxon>Dikarya</taxon>
        <taxon>Ascomycota</taxon>
        <taxon>Pezizomycotina</taxon>
        <taxon>Dothideomycetes</taxon>
        <taxon>Pleosporomycetidae</taxon>
        <taxon>Pleosporales</taxon>
        <taxon>Melanommataceae</taxon>
        <taxon>Melanomma</taxon>
    </lineage>
</organism>
<keyword evidence="5" id="KW-0812">Transmembrane</keyword>
<dbReference type="OrthoDB" id="4064873at2759"/>
<evidence type="ECO:0000256" key="3">
    <source>
        <dbReference type="ARBA" id="ARBA00023242"/>
    </source>
</evidence>
<evidence type="ECO:0000256" key="4">
    <source>
        <dbReference type="SAM" id="MobiDB-lite"/>
    </source>
</evidence>
<dbReference type="InterPro" id="IPR007219">
    <property type="entry name" value="XnlR_reg_dom"/>
</dbReference>
<dbReference type="AlphaFoldDB" id="A0A6A6XAZ5"/>
<accession>A0A6A6XAZ5</accession>
<keyword evidence="2" id="KW-0804">Transcription</keyword>
<reference evidence="7" key="1">
    <citation type="journal article" date="2020" name="Stud. Mycol.">
        <title>101 Dothideomycetes genomes: a test case for predicting lifestyles and emergence of pathogens.</title>
        <authorList>
            <person name="Haridas S."/>
            <person name="Albert R."/>
            <person name="Binder M."/>
            <person name="Bloem J."/>
            <person name="Labutti K."/>
            <person name="Salamov A."/>
            <person name="Andreopoulos B."/>
            <person name="Baker S."/>
            <person name="Barry K."/>
            <person name="Bills G."/>
            <person name="Bluhm B."/>
            <person name="Cannon C."/>
            <person name="Castanera R."/>
            <person name="Culley D."/>
            <person name="Daum C."/>
            <person name="Ezra D."/>
            <person name="Gonzalez J."/>
            <person name="Henrissat B."/>
            <person name="Kuo A."/>
            <person name="Liang C."/>
            <person name="Lipzen A."/>
            <person name="Lutzoni F."/>
            <person name="Magnuson J."/>
            <person name="Mondo S."/>
            <person name="Nolan M."/>
            <person name="Ohm R."/>
            <person name="Pangilinan J."/>
            <person name="Park H.-J."/>
            <person name="Ramirez L."/>
            <person name="Alfaro M."/>
            <person name="Sun H."/>
            <person name="Tritt A."/>
            <person name="Yoshinaga Y."/>
            <person name="Zwiers L.-H."/>
            <person name="Turgeon B."/>
            <person name="Goodwin S."/>
            <person name="Spatafora J."/>
            <person name="Crous P."/>
            <person name="Grigoriev I."/>
        </authorList>
    </citation>
    <scope>NUCLEOTIDE SEQUENCE</scope>
    <source>
        <strain evidence="7">CBS 109.77</strain>
    </source>
</reference>
<dbReference type="GO" id="GO:0005634">
    <property type="term" value="C:nucleus"/>
    <property type="evidence" value="ECO:0007669"/>
    <property type="project" value="TreeGrafter"/>
</dbReference>
<name>A0A6A6XAZ5_9PLEO</name>
<evidence type="ECO:0000313" key="7">
    <source>
        <dbReference type="EMBL" id="KAF2793596.1"/>
    </source>
</evidence>
<dbReference type="InterPro" id="IPR051127">
    <property type="entry name" value="Fungal_SecMet_Regulators"/>
</dbReference>
<keyword evidence="8" id="KW-1185">Reference proteome</keyword>
<dbReference type="GO" id="GO:0008270">
    <property type="term" value="F:zinc ion binding"/>
    <property type="evidence" value="ECO:0007669"/>
    <property type="project" value="InterPro"/>
</dbReference>
<dbReference type="PANTHER" id="PTHR47424:SF9">
    <property type="entry name" value="TAH-2"/>
    <property type="match status" value="1"/>
</dbReference>
<protein>
    <recommendedName>
        <fullName evidence="6">Xylanolytic transcriptional activator regulatory domain-containing protein</fullName>
    </recommendedName>
</protein>
<dbReference type="GO" id="GO:0000435">
    <property type="term" value="P:positive regulation of transcription from RNA polymerase II promoter by galactose"/>
    <property type="evidence" value="ECO:0007669"/>
    <property type="project" value="TreeGrafter"/>
</dbReference>
<keyword evidence="5" id="KW-1133">Transmembrane helix</keyword>
<feature type="transmembrane region" description="Helical" evidence="5">
    <location>
        <begin position="357"/>
        <end position="375"/>
    </location>
</feature>
<dbReference type="GO" id="GO:0000981">
    <property type="term" value="F:DNA-binding transcription factor activity, RNA polymerase II-specific"/>
    <property type="evidence" value="ECO:0007669"/>
    <property type="project" value="TreeGrafter"/>
</dbReference>
<evidence type="ECO:0000313" key="8">
    <source>
        <dbReference type="Proteomes" id="UP000799757"/>
    </source>
</evidence>
<evidence type="ECO:0000256" key="1">
    <source>
        <dbReference type="ARBA" id="ARBA00023015"/>
    </source>
</evidence>
<proteinExistence type="predicted"/>
<dbReference type="CDD" id="cd12148">
    <property type="entry name" value="fungal_TF_MHR"/>
    <property type="match status" value="1"/>
</dbReference>
<gene>
    <name evidence="7" type="ORF">K505DRAFT_361844</name>
</gene>
<evidence type="ECO:0000259" key="6">
    <source>
        <dbReference type="SMART" id="SM00906"/>
    </source>
</evidence>
<keyword evidence="5" id="KW-0472">Membrane</keyword>
<feature type="domain" description="Xylanolytic transcriptional activator regulatory" evidence="6">
    <location>
        <begin position="205"/>
        <end position="281"/>
    </location>
</feature>
<sequence>MAAAQLMALGPPPRPVSTTGDGSTSRGQDSPRERFITGSNGEKVYIGDTASLSFLDFLRRHLRPYVGATPFTDGERQNPMLENDAAHVMSVGMNLDVEEEESLFRSYSEATSGLLHLFTSADIDDFMEIKSGTKREDLAAHDMVLAIGAQARANGSRDAQTAAMYFSRAQSIAFQDMLTHTSLSMVRLFILLAFFTLGACQQNAAFMYLGVASKAAIVLGLHQPMSWKRLQKADGPNLRLRIWHSLCILDVLTSSILGRPCTVPRATRHDLHALPLDPNQPAFNSVLKGAALLDDVCRILSRGVIIDVATAEELLQNLRLWSQNLPTCLRQFSCNNNSPLSTIDRQSFFGRVHVSGVYYFSVILITRPFLIRYLMGKLRRRSGYETHATVNSKEAGLAQVCMSSAIYMGELCRKTVAAITTSDLPFGNMCLFKTWTFGAGLILGYSMFAGEPSSEFQEAFSGVCEMLRNIGEANPQSRPYNETLSTFADTINAYRRQNSHKSRRMVDQYIDQILVIDVDQEPSSHGDFTVATHNTTSASHGEHGLGGSLTSEDPTLIGLGQVDENWFAQQTWDDEQSWEGVSMQFLDNFAIDYGARIM</sequence>
<feature type="region of interest" description="Disordered" evidence="4">
    <location>
        <begin position="1"/>
        <end position="36"/>
    </location>
</feature>
<dbReference type="GO" id="GO:0006351">
    <property type="term" value="P:DNA-templated transcription"/>
    <property type="evidence" value="ECO:0007669"/>
    <property type="project" value="InterPro"/>
</dbReference>
<dbReference type="GO" id="GO:0000978">
    <property type="term" value="F:RNA polymerase II cis-regulatory region sequence-specific DNA binding"/>
    <property type="evidence" value="ECO:0007669"/>
    <property type="project" value="TreeGrafter"/>
</dbReference>
<keyword evidence="1" id="KW-0805">Transcription regulation</keyword>
<evidence type="ECO:0000256" key="5">
    <source>
        <dbReference type="SAM" id="Phobius"/>
    </source>
</evidence>
<keyword evidence="3" id="KW-0539">Nucleus</keyword>
<dbReference type="Proteomes" id="UP000799757">
    <property type="component" value="Unassembled WGS sequence"/>
</dbReference>